<dbReference type="RefSeq" id="WP_310921703.1">
    <property type="nucleotide sequence ID" value="NZ_JAMQON010000009.1"/>
</dbReference>
<protein>
    <submittedName>
        <fullName evidence="1">Uncharacterized protein</fullName>
    </submittedName>
</protein>
<reference evidence="1 2" key="1">
    <citation type="submission" date="2022-06" db="EMBL/GenBank/DDBJ databases">
        <title>Haloarcula sp. a new haloarchaeum isolate from saline soil.</title>
        <authorList>
            <person name="Strakova D."/>
            <person name="Galisteo C."/>
            <person name="Sanchez-Porro C."/>
            <person name="Ventosa A."/>
        </authorList>
    </citation>
    <scope>NUCLEOTIDE SEQUENCE [LARGE SCALE GENOMIC DNA]</scope>
    <source>
        <strain evidence="1 2">S1CR25-12</strain>
    </source>
</reference>
<accession>A0ABU2FHW0</accession>
<organism evidence="1 2">
    <name type="scientific">Haloarcula saliterrae</name>
    <dbReference type="NCBI Taxonomy" id="2950534"/>
    <lineage>
        <taxon>Archaea</taxon>
        <taxon>Methanobacteriati</taxon>
        <taxon>Methanobacteriota</taxon>
        <taxon>Stenosarchaea group</taxon>
        <taxon>Halobacteria</taxon>
        <taxon>Halobacteriales</taxon>
        <taxon>Haloarculaceae</taxon>
        <taxon>Haloarcula</taxon>
    </lineage>
</organism>
<dbReference type="Proteomes" id="UP001259659">
    <property type="component" value="Unassembled WGS sequence"/>
</dbReference>
<sequence length="61" mass="6087">MAVQPKSTTVTTGETMTVGIAAESADDGVGSVDLELTVADAEMSCGRRLVGAACIEERGGA</sequence>
<evidence type="ECO:0000313" key="2">
    <source>
        <dbReference type="Proteomes" id="UP001259659"/>
    </source>
</evidence>
<evidence type="ECO:0000313" key="1">
    <source>
        <dbReference type="EMBL" id="MDS0261852.1"/>
    </source>
</evidence>
<comment type="caution">
    <text evidence="1">The sequence shown here is derived from an EMBL/GenBank/DDBJ whole genome shotgun (WGS) entry which is preliminary data.</text>
</comment>
<gene>
    <name evidence="1" type="ORF">NDI56_20825</name>
</gene>
<keyword evidence="2" id="KW-1185">Reference proteome</keyword>
<proteinExistence type="predicted"/>
<name>A0ABU2FHW0_9EURY</name>
<dbReference type="EMBL" id="JAMQON010000009">
    <property type="protein sequence ID" value="MDS0261852.1"/>
    <property type="molecule type" value="Genomic_DNA"/>
</dbReference>